<gene>
    <name evidence="3" type="ORF">IV203_007550</name>
</gene>
<dbReference type="CDD" id="cd09212">
    <property type="entry name" value="PUB"/>
    <property type="match status" value="1"/>
</dbReference>
<dbReference type="Proteomes" id="UP000693970">
    <property type="component" value="Unassembled WGS sequence"/>
</dbReference>
<dbReference type="OrthoDB" id="336240at2759"/>
<dbReference type="SMART" id="SM00580">
    <property type="entry name" value="PUG"/>
    <property type="match status" value="1"/>
</dbReference>
<comment type="caution">
    <text evidence="3">The sequence shown here is derived from an EMBL/GenBank/DDBJ whole genome shotgun (WGS) entry which is preliminary data.</text>
</comment>
<feature type="region of interest" description="Disordered" evidence="1">
    <location>
        <begin position="263"/>
        <end position="324"/>
    </location>
</feature>
<feature type="region of interest" description="Disordered" evidence="1">
    <location>
        <begin position="50"/>
        <end position="89"/>
    </location>
</feature>
<evidence type="ECO:0000313" key="4">
    <source>
        <dbReference type="Proteomes" id="UP000693970"/>
    </source>
</evidence>
<dbReference type="PANTHER" id="PTHR46713">
    <property type="entry name" value="F13M7.16 PROTEIN"/>
    <property type="match status" value="1"/>
</dbReference>
<feature type="region of interest" description="Disordered" evidence="1">
    <location>
        <begin position="420"/>
        <end position="448"/>
    </location>
</feature>
<proteinExistence type="predicted"/>
<dbReference type="InterPro" id="IPR018997">
    <property type="entry name" value="PUB_domain"/>
</dbReference>
<dbReference type="AlphaFoldDB" id="A0A9K3KFB9"/>
<feature type="compositionally biased region" description="Basic and acidic residues" evidence="1">
    <location>
        <begin position="314"/>
        <end position="324"/>
    </location>
</feature>
<protein>
    <submittedName>
        <fullName evidence="3">PUB domain containing protein</fullName>
    </submittedName>
</protein>
<dbReference type="PANTHER" id="PTHR46713:SF1">
    <property type="entry name" value="F13M7.16 PROTEIN"/>
    <property type="match status" value="1"/>
</dbReference>
<reference evidence="3" key="2">
    <citation type="submission" date="2021-04" db="EMBL/GenBank/DDBJ databases">
        <authorList>
            <person name="Podell S."/>
        </authorList>
    </citation>
    <scope>NUCLEOTIDE SEQUENCE</scope>
    <source>
        <strain evidence="3">Hildebrandi</strain>
    </source>
</reference>
<accession>A0A9K3KFB9</accession>
<evidence type="ECO:0000259" key="2">
    <source>
        <dbReference type="Pfam" id="PF09409"/>
    </source>
</evidence>
<organism evidence="3 4">
    <name type="scientific">Nitzschia inconspicua</name>
    <dbReference type="NCBI Taxonomy" id="303405"/>
    <lineage>
        <taxon>Eukaryota</taxon>
        <taxon>Sar</taxon>
        <taxon>Stramenopiles</taxon>
        <taxon>Ochrophyta</taxon>
        <taxon>Bacillariophyta</taxon>
        <taxon>Bacillariophyceae</taxon>
        <taxon>Bacillariophycidae</taxon>
        <taxon>Bacillariales</taxon>
        <taxon>Bacillariaceae</taxon>
        <taxon>Nitzschia</taxon>
    </lineage>
</organism>
<feature type="compositionally biased region" description="Low complexity" evidence="1">
    <location>
        <begin position="434"/>
        <end position="448"/>
    </location>
</feature>
<keyword evidence="4" id="KW-1185">Reference proteome</keyword>
<dbReference type="EMBL" id="JAGRRH010000025">
    <property type="protein sequence ID" value="KAG7342457.1"/>
    <property type="molecule type" value="Genomic_DNA"/>
</dbReference>
<reference evidence="3" key="1">
    <citation type="journal article" date="2021" name="Sci. Rep.">
        <title>Diploid genomic architecture of Nitzschia inconspicua, an elite biomass production diatom.</title>
        <authorList>
            <person name="Oliver A."/>
            <person name="Podell S."/>
            <person name="Pinowska A."/>
            <person name="Traller J.C."/>
            <person name="Smith S.R."/>
            <person name="McClure R."/>
            <person name="Beliaev A."/>
            <person name="Bohutskyi P."/>
            <person name="Hill E.A."/>
            <person name="Rabines A."/>
            <person name="Zheng H."/>
            <person name="Allen L.Z."/>
            <person name="Kuo A."/>
            <person name="Grigoriev I.V."/>
            <person name="Allen A.E."/>
            <person name="Hazlebeck D."/>
            <person name="Allen E.E."/>
        </authorList>
    </citation>
    <scope>NUCLEOTIDE SEQUENCE</scope>
    <source>
        <strain evidence="3">Hildebrandi</strain>
    </source>
</reference>
<evidence type="ECO:0000256" key="1">
    <source>
        <dbReference type="SAM" id="MobiDB-lite"/>
    </source>
</evidence>
<feature type="compositionally biased region" description="Low complexity" evidence="1">
    <location>
        <begin position="64"/>
        <end position="77"/>
    </location>
</feature>
<name>A0A9K3KFB9_9STRA</name>
<feature type="region of interest" description="Disordered" evidence="1">
    <location>
        <begin position="207"/>
        <end position="230"/>
    </location>
</feature>
<dbReference type="Pfam" id="PF09409">
    <property type="entry name" value="PUB"/>
    <property type="match status" value="1"/>
</dbReference>
<feature type="compositionally biased region" description="Low complexity" evidence="1">
    <location>
        <begin position="285"/>
        <end position="296"/>
    </location>
</feature>
<evidence type="ECO:0000313" key="3">
    <source>
        <dbReference type="EMBL" id="KAG7342457.1"/>
    </source>
</evidence>
<sequence length="496" mass="56310">MELRKTEETIQDLVSRYESIRQSTLWTPNQVKLLLPLPSESFTFITTPPAIPPLSPPTVKAEADTTNDSVTDNNNESSGGGDHGPSTTTDVIINDISPAIGTTTTTNAAPSPNPIPAEPIVTTIPPLLPDTSKWPPITDLETLVTTVQFIEQTLRGDGELVQTMNRFRFKLEQVDPVTNRPRYGPNSYARVQRMLAYFDFLSQQNHPNNNYNINRKTTDDPHPSMPTTTTSYYKTLTQDMVQLFQQQQALQQQQTTREEQIRLEEQQRQQQQKQEEEARERALKEAQANQRVAEQAAETERLRQQAEAARQRRQQQEEARRQAEQRYLDSIKKGVDGVQHYVNVIKESTSNDIAAQKKAFQSLFTLFDQILKHPEETNFRKIRKNHPVFHQDIGRHKGGIELLIAAGFRPKLLPDVLSTHTQNDIDHDDDDDNNGSTTATTTPSTDSSMDAVPMIACLISKEPNLETDMDGWSQWYDLKKATLEILQKEVGNNNQR</sequence>
<feature type="domain" description="PUB" evidence="2">
    <location>
        <begin position="357"/>
        <end position="411"/>
    </location>
</feature>
<feature type="compositionally biased region" description="Basic and acidic residues" evidence="1">
    <location>
        <begin position="263"/>
        <end position="284"/>
    </location>
</feature>